<feature type="domain" description="Response regulatory" evidence="7">
    <location>
        <begin position="3"/>
        <end position="119"/>
    </location>
</feature>
<dbReference type="PROSITE" id="PS50110">
    <property type="entry name" value="RESPONSE_REGULATORY"/>
    <property type="match status" value="1"/>
</dbReference>
<dbReference type="AlphaFoldDB" id="A0A2S6GCU8"/>
<evidence type="ECO:0000256" key="4">
    <source>
        <dbReference type="ARBA" id="ARBA00023125"/>
    </source>
</evidence>
<dbReference type="RefSeq" id="WP_104483016.1">
    <property type="nucleotide sequence ID" value="NZ_CP154825.1"/>
</dbReference>
<dbReference type="PANTHER" id="PTHR48111">
    <property type="entry name" value="REGULATOR OF RPOS"/>
    <property type="match status" value="1"/>
</dbReference>
<comment type="caution">
    <text evidence="8">The sequence shown here is derived from an EMBL/GenBank/DDBJ whole genome shotgun (WGS) entry which is preliminary data.</text>
</comment>
<keyword evidence="4" id="KW-0238">DNA-binding</keyword>
<feature type="modified residue" description="4-aspartylphosphate" evidence="6">
    <location>
        <position position="52"/>
    </location>
</feature>
<dbReference type="OrthoDB" id="3197131at2"/>
<evidence type="ECO:0000256" key="3">
    <source>
        <dbReference type="ARBA" id="ARBA00023015"/>
    </source>
</evidence>
<reference evidence="8 9" key="1">
    <citation type="submission" date="2018-02" db="EMBL/GenBank/DDBJ databases">
        <title>Genomic Encyclopedia of Archaeal and Bacterial Type Strains, Phase II (KMG-II): from individual species to whole genera.</title>
        <authorList>
            <person name="Goeker M."/>
        </authorList>
    </citation>
    <scope>NUCLEOTIDE SEQUENCE [LARGE SCALE GENOMIC DNA]</scope>
    <source>
        <strain evidence="8 9">YU 961-1</strain>
    </source>
</reference>
<name>A0A2S6GCU8_9PSEU</name>
<evidence type="ECO:0000313" key="8">
    <source>
        <dbReference type="EMBL" id="PPK63069.1"/>
    </source>
</evidence>
<dbReference type="Pfam" id="PF00072">
    <property type="entry name" value="Response_reg"/>
    <property type="match status" value="1"/>
</dbReference>
<keyword evidence="1 6" id="KW-0597">Phosphoprotein</keyword>
<dbReference type="InterPro" id="IPR011006">
    <property type="entry name" value="CheY-like_superfamily"/>
</dbReference>
<dbReference type="EMBL" id="PTIX01000032">
    <property type="protein sequence ID" value="PPK63069.1"/>
    <property type="molecule type" value="Genomic_DNA"/>
</dbReference>
<dbReference type="GO" id="GO:0005829">
    <property type="term" value="C:cytosol"/>
    <property type="evidence" value="ECO:0007669"/>
    <property type="project" value="TreeGrafter"/>
</dbReference>
<proteinExistence type="predicted"/>
<sequence>MARILIAEDDDDLRELITFKIEQAGHTTTPVGTGPEVLDQVAADRPDLLLLDVTLPGMDGLRVCATLRERHPTPHLPIILLTGMTKQSDIDAGLTSGADDYVCKPFKPADLLDRIHALLPSHEG</sequence>
<dbReference type="GO" id="GO:0032993">
    <property type="term" value="C:protein-DNA complex"/>
    <property type="evidence" value="ECO:0007669"/>
    <property type="project" value="TreeGrafter"/>
</dbReference>
<accession>A0A2S6GCU8</accession>
<evidence type="ECO:0000259" key="7">
    <source>
        <dbReference type="PROSITE" id="PS50110"/>
    </source>
</evidence>
<dbReference type="SUPFAM" id="SSF52172">
    <property type="entry name" value="CheY-like"/>
    <property type="match status" value="1"/>
</dbReference>
<evidence type="ECO:0000313" key="9">
    <source>
        <dbReference type="Proteomes" id="UP000239203"/>
    </source>
</evidence>
<organism evidence="8 9">
    <name type="scientific">Actinokineospora auranticolor</name>
    <dbReference type="NCBI Taxonomy" id="155976"/>
    <lineage>
        <taxon>Bacteria</taxon>
        <taxon>Bacillati</taxon>
        <taxon>Actinomycetota</taxon>
        <taxon>Actinomycetes</taxon>
        <taxon>Pseudonocardiales</taxon>
        <taxon>Pseudonocardiaceae</taxon>
        <taxon>Actinokineospora</taxon>
    </lineage>
</organism>
<evidence type="ECO:0000256" key="6">
    <source>
        <dbReference type="PROSITE-ProRule" id="PRU00169"/>
    </source>
</evidence>
<dbReference type="GO" id="GO:0006355">
    <property type="term" value="P:regulation of DNA-templated transcription"/>
    <property type="evidence" value="ECO:0007669"/>
    <property type="project" value="TreeGrafter"/>
</dbReference>
<evidence type="ECO:0000256" key="5">
    <source>
        <dbReference type="ARBA" id="ARBA00023163"/>
    </source>
</evidence>
<dbReference type="Proteomes" id="UP000239203">
    <property type="component" value="Unassembled WGS sequence"/>
</dbReference>
<dbReference type="GO" id="GO:0000976">
    <property type="term" value="F:transcription cis-regulatory region binding"/>
    <property type="evidence" value="ECO:0007669"/>
    <property type="project" value="TreeGrafter"/>
</dbReference>
<dbReference type="CDD" id="cd17574">
    <property type="entry name" value="REC_OmpR"/>
    <property type="match status" value="1"/>
</dbReference>
<dbReference type="GO" id="GO:0000156">
    <property type="term" value="F:phosphorelay response regulator activity"/>
    <property type="evidence" value="ECO:0007669"/>
    <property type="project" value="TreeGrafter"/>
</dbReference>
<keyword evidence="5" id="KW-0804">Transcription</keyword>
<dbReference type="InterPro" id="IPR039420">
    <property type="entry name" value="WalR-like"/>
</dbReference>
<dbReference type="Gene3D" id="3.40.50.2300">
    <property type="match status" value="1"/>
</dbReference>
<keyword evidence="9" id="KW-1185">Reference proteome</keyword>
<evidence type="ECO:0000256" key="1">
    <source>
        <dbReference type="ARBA" id="ARBA00022553"/>
    </source>
</evidence>
<dbReference type="InterPro" id="IPR001789">
    <property type="entry name" value="Sig_transdc_resp-reg_receiver"/>
</dbReference>
<protein>
    <submittedName>
        <fullName evidence="8">Response regulator receiver domain-containing protein</fullName>
    </submittedName>
</protein>
<evidence type="ECO:0000256" key="2">
    <source>
        <dbReference type="ARBA" id="ARBA00023012"/>
    </source>
</evidence>
<keyword evidence="2" id="KW-0902">Two-component regulatory system</keyword>
<keyword evidence="3" id="KW-0805">Transcription regulation</keyword>
<dbReference type="SMART" id="SM00448">
    <property type="entry name" value="REC"/>
    <property type="match status" value="1"/>
</dbReference>
<dbReference type="PANTHER" id="PTHR48111:SF1">
    <property type="entry name" value="TWO-COMPONENT RESPONSE REGULATOR ORR33"/>
    <property type="match status" value="1"/>
</dbReference>
<gene>
    <name evidence="8" type="ORF">CLV40_1322</name>
</gene>